<proteinExistence type="predicted"/>
<dbReference type="GO" id="GO:0050661">
    <property type="term" value="F:NADP binding"/>
    <property type="evidence" value="ECO:0007669"/>
    <property type="project" value="InterPro"/>
</dbReference>
<dbReference type="InterPro" id="IPR029154">
    <property type="entry name" value="HIBADH-like_NADP-bd"/>
</dbReference>
<keyword evidence="1" id="KW-0560">Oxidoreductase</keyword>
<dbReference type="SUPFAM" id="SSF48179">
    <property type="entry name" value="6-phosphogluconate dehydrogenase C-terminal domain-like"/>
    <property type="match status" value="1"/>
</dbReference>
<feature type="active site" evidence="3">
    <location>
        <position position="175"/>
    </location>
</feature>
<dbReference type="PROSITE" id="PS00895">
    <property type="entry name" value="3_HYDROXYISOBUT_DH"/>
    <property type="match status" value="1"/>
</dbReference>
<dbReference type="Pfam" id="PF03446">
    <property type="entry name" value="NAD_binding_2"/>
    <property type="match status" value="1"/>
</dbReference>
<evidence type="ECO:0000256" key="1">
    <source>
        <dbReference type="ARBA" id="ARBA00023002"/>
    </source>
</evidence>
<keyword evidence="2" id="KW-0520">NAD</keyword>
<evidence type="ECO:0000259" key="4">
    <source>
        <dbReference type="Pfam" id="PF03446"/>
    </source>
</evidence>
<dbReference type="PIRSF" id="PIRSF000103">
    <property type="entry name" value="HIBADH"/>
    <property type="match status" value="1"/>
</dbReference>
<dbReference type="PANTHER" id="PTHR22981">
    <property type="entry name" value="3-HYDROXYISOBUTYRATE DEHYDROGENASE-RELATED"/>
    <property type="match status" value="1"/>
</dbReference>
<reference evidence="6 7" key="1">
    <citation type="submission" date="2019-03" db="EMBL/GenBank/DDBJ databases">
        <title>Genomic Encyclopedia of Type Strains, Phase IV (KMG-IV): sequencing the most valuable type-strain genomes for metagenomic binning, comparative biology and taxonomic classification.</title>
        <authorList>
            <person name="Goeker M."/>
        </authorList>
    </citation>
    <scope>NUCLEOTIDE SEQUENCE [LARGE SCALE GENOMIC DNA]</scope>
    <source>
        <strain evidence="6 7">DSM 25903</strain>
    </source>
</reference>
<dbReference type="InterPro" id="IPR008927">
    <property type="entry name" value="6-PGluconate_DH-like_C_sf"/>
</dbReference>
<feature type="domain" description="6-phosphogluconate dehydrogenase NADP-binding" evidence="4">
    <location>
        <begin position="8"/>
        <end position="165"/>
    </location>
</feature>
<evidence type="ECO:0000256" key="3">
    <source>
        <dbReference type="PIRSR" id="PIRSR000103-1"/>
    </source>
</evidence>
<dbReference type="InterPro" id="IPR002204">
    <property type="entry name" value="3-OH-isobutyrate_DH-rel_CS"/>
</dbReference>
<dbReference type="InterPro" id="IPR015815">
    <property type="entry name" value="HIBADH-related"/>
</dbReference>
<name>A0A4R7C8M2_9HYPH</name>
<accession>A0A4R7C8M2</accession>
<evidence type="ECO:0000259" key="5">
    <source>
        <dbReference type="Pfam" id="PF14833"/>
    </source>
</evidence>
<dbReference type="Gene3D" id="3.40.50.720">
    <property type="entry name" value="NAD(P)-binding Rossmann-like Domain"/>
    <property type="match status" value="1"/>
</dbReference>
<dbReference type="GO" id="GO:0051287">
    <property type="term" value="F:NAD binding"/>
    <property type="evidence" value="ECO:0007669"/>
    <property type="project" value="InterPro"/>
</dbReference>
<dbReference type="AlphaFoldDB" id="A0A4R7C8M2"/>
<sequence length="309" mass="31601">MTDTKGPVGFIGLGAMGAAMAERLAEAGIPLLALDRNQAALDAFVARGATACATPAEVADGAEVVFCCLPKAAISREVALGADGIAKGRRARVVVETSTIGKQAMEPIAAGLAAAGKALVDCPISGGPRGARAGTLAAIVSGAAVPIEAARPYLEIMAKNVFVVGDEPGQAQVMKLVNNLISAANMASAFEALVIGAKAGLDPDMMVQVINVSTGRNSATLDKVPQSVLTGSFDYGARLDILYKDINLGLSEAEALGVPTWTLNAVTQLFRHGVMELGGEKDFTSLIRLVEGWAGAEVRSRAATDRDAG</sequence>
<dbReference type="PANTHER" id="PTHR22981:SF7">
    <property type="entry name" value="3-HYDROXYISOBUTYRATE DEHYDROGENASE, MITOCHONDRIAL"/>
    <property type="match status" value="1"/>
</dbReference>
<dbReference type="Proteomes" id="UP000295122">
    <property type="component" value="Unassembled WGS sequence"/>
</dbReference>
<comment type="caution">
    <text evidence="6">The sequence shown here is derived from an EMBL/GenBank/DDBJ whole genome shotgun (WGS) entry which is preliminary data.</text>
</comment>
<evidence type="ECO:0000313" key="7">
    <source>
        <dbReference type="Proteomes" id="UP000295122"/>
    </source>
</evidence>
<keyword evidence="7" id="KW-1185">Reference proteome</keyword>
<evidence type="ECO:0000256" key="2">
    <source>
        <dbReference type="ARBA" id="ARBA00023027"/>
    </source>
</evidence>
<dbReference type="GO" id="GO:0016616">
    <property type="term" value="F:oxidoreductase activity, acting on the CH-OH group of donors, NAD or NADP as acceptor"/>
    <property type="evidence" value="ECO:0007669"/>
    <property type="project" value="TreeGrafter"/>
</dbReference>
<dbReference type="GO" id="GO:0016054">
    <property type="term" value="P:organic acid catabolic process"/>
    <property type="evidence" value="ECO:0007669"/>
    <property type="project" value="UniProtKB-ARBA"/>
</dbReference>
<dbReference type="SUPFAM" id="SSF51735">
    <property type="entry name" value="NAD(P)-binding Rossmann-fold domains"/>
    <property type="match status" value="1"/>
</dbReference>
<dbReference type="RefSeq" id="WP_166652408.1">
    <property type="nucleotide sequence ID" value="NZ_SNZR01000011.1"/>
</dbReference>
<dbReference type="InterPro" id="IPR036291">
    <property type="entry name" value="NAD(P)-bd_dom_sf"/>
</dbReference>
<protein>
    <submittedName>
        <fullName evidence="6">2-hydroxy-3-oxopropionate reductase</fullName>
    </submittedName>
</protein>
<dbReference type="InterPro" id="IPR006115">
    <property type="entry name" value="6PGDH_NADP-bd"/>
</dbReference>
<gene>
    <name evidence="6" type="ORF">EV668_2282</name>
</gene>
<feature type="domain" description="3-hydroxyisobutyrate dehydrogenase-like NAD-binding" evidence="5">
    <location>
        <begin position="169"/>
        <end position="289"/>
    </location>
</feature>
<dbReference type="InterPro" id="IPR013328">
    <property type="entry name" value="6PGD_dom2"/>
</dbReference>
<dbReference type="Gene3D" id="1.10.1040.10">
    <property type="entry name" value="N-(1-d-carboxylethyl)-l-norvaline Dehydrogenase, domain 2"/>
    <property type="match status" value="1"/>
</dbReference>
<organism evidence="6 7">
    <name type="scientific">Enterovirga rhinocerotis</name>
    <dbReference type="NCBI Taxonomy" id="1339210"/>
    <lineage>
        <taxon>Bacteria</taxon>
        <taxon>Pseudomonadati</taxon>
        <taxon>Pseudomonadota</taxon>
        <taxon>Alphaproteobacteria</taxon>
        <taxon>Hyphomicrobiales</taxon>
        <taxon>Methylobacteriaceae</taxon>
        <taxon>Enterovirga</taxon>
    </lineage>
</organism>
<dbReference type="EMBL" id="SNZR01000011">
    <property type="protein sequence ID" value="TDR94990.1"/>
    <property type="molecule type" value="Genomic_DNA"/>
</dbReference>
<evidence type="ECO:0000313" key="6">
    <source>
        <dbReference type="EMBL" id="TDR94990.1"/>
    </source>
</evidence>
<dbReference type="Pfam" id="PF14833">
    <property type="entry name" value="NAD_binding_11"/>
    <property type="match status" value="1"/>
</dbReference>